<comment type="caution">
    <text evidence="8">The sequence shown here is derived from an EMBL/GenBank/DDBJ whole genome shotgun (WGS) entry which is preliminary data.</text>
</comment>
<keyword evidence="7" id="KW-0732">Signal</keyword>
<reference evidence="8" key="1">
    <citation type="journal article" date="2021" name="Nat. Commun.">
        <title>Genetic determinants of endophytism in the Arabidopsis root mycobiome.</title>
        <authorList>
            <person name="Mesny F."/>
            <person name="Miyauchi S."/>
            <person name="Thiergart T."/>
            <person name="Pickel B."/>
            <person name="Atanasova L."/>
            <person name="Karlsson M."/>
            <person name="Huettel B."/>
            <person name="Barry K.W."/>
            <person name="Haridas S."/>
            <person name="Chen C."/>
            <person name="Bauer D."/>
            <person name="Andreopoulos W."/>
            <person name="Pangilinan J."/>
            <person name="LaButti K."/>
            <person name="Riley R."/>
            <person name="Lipzen A."/>
            <person name="Clum A."/>
            <person name="Drula E."/>
            <person name="Henrissat B."/>
            <person name="Kohler A."/>
            <person name="Grigoriev I.V."/>
            <person name="Martin F.M."/>
            <person name="Hacquard S."/>
        </authorList>
    </citation>
    <scope>NUCLEOTIDE SEQUENCE</scope>
    <source>
        <strain evidence="8">MPI-CAGE-AT-0147</strain>
    </source>
</reference>
<feature type="transmembrane region" description="Helical" evidence="6">
    <location>
        <begin position="185"/>
        <end position="209"/>
    </location>
</feature>
<dbReference type="PANTHER" id="PTHR15549:SF26">
    <property type="entry name" value="AXIAL BUDDING PATTERN PROTEIN 2-RELATED"/>
    <property type="match status" value="1"/>
</dbReference>
<evidence type="ECO:0000256" key="7">
    <source>
        <dbReference type="SAM" id="SignalP"/>
    </source>
</evidence>
<feature type="signal peptide" evidence="7">
    <location>
        <begin position="1"/>
        <end position="21"/>
    </location>
</feature>
<evidence type="ECO:0000256" key="2">
    <source>
        <dbReference type="ARBA" id="ARBA00022692"/>
    </source>
</evidence>
<evidence type="ECO:0000256" key="5">
    <source>
        <dbReference type="SAM" id="MobiDB-lite"/>
    </source>
</evidence>
<keyword evidence="4 6" id="KW-0472">Membrane</keyword>
<dbReference type="GO" id="GO:0071944">
    <property type="term" value="C:cell periphery"/>
    <property type="evidence" value="ECO:0007669"/>
    <property type="project" value="UniProtKB-ARBA"/>
</dbReference>
<feature type="region of interest" description="Disordered" evidence="5">
    <location>
        <begin position="141"/>
        <end position="180"/>
    </location>
</feature>
<dbReference type="InterPro" id="IPR051694">
    <property type="entry name" value="Immunoregulatory_rcpt-like"/>
</dbReference>
<evidence type="ECO:0000256" key="4">
    <source>
        <dbReference type="ARBA" id="ARBA00023136"/>
    </source>
</evidence>
<evidence type="ECO:0000313" key="8">
    <source>
        <dbReference type="EMBL" id="KAH7125944.1"/>
    </source>
</evidence>
<name>A0A9P9INV8_9HYPO</name>
<keyword evidence="2 6" id="KW-0812">Transmembrane</keyword>
<evidence type="ECO:0000256" key="1">
    <source>
        <dbReference type="ARBA" id="ARBA00004167"/>
    </source>
</evidence>
<gene>
    <name evidence="8" type="ORF">EDB81DRAFT_810201</name>
</gene>
<evidence type="ECO:0000256" key="3">
    <source>
        <dbReference type="ARBA" id="ARBA00022989"/>
    </source>
</evidence>
<evidence type="ECO:0000313" key="9">
    <source>
        <dbReference type="Proteomes" id="UP000738349"/>
    </source>
</evidence>
<dbReference type="EMBL" id="JAGMUV010000020">
    <property type="protein sequence ID" value="KAH7125944.1"/>
    <property type="molecule type" value="Genomic_DNA"/>
</dbReference>
<comment type="subcellular location">
    <subcellularLocation>
        <location evidence="1">Membrane</location>
        <topology evidence="1">Single-pass membrane protein</topology>
    </subcellularLocation>
</comment>
<dbReference type="GO" id="GO:0016020">
    <property type="term" value="C:membrane"/>
    <property type="evidence" value="ECO:0007669"/>
    <property type="project" value="UniProtKB-SubCell"/>
</dbReference>
<accession>A0A9P9INV8</accession>
<dbReference type="OrthoDB" id="5390143at2759"/>
<feature type="chain" id="PRO_5040394914" evidence="7">
    <location>
        <begin position="22"/>
        <end position="266"/>
    </location>
</feature>
<organism evidence="8 9">
    <name type="scientific">Dactylonectria macrodidyma</name>
    <dbReference type="NCBI Taxonomy" id="307937"/>
    <lineage>
        <taxon>Eukaryota</taxon>
        <taxon>Fungi</taxon>
        <taxon>Dikarya</taxon>
        <taxon>Ascomycota</taxon>
        <taxon>Pezizomycotina</taxon>
        <taxon>Sordariomycetes</taxon>
        <taxon>Hypocreomycetidae</taxon>
        <taxon>Hypocreales</taxon>
        <taxon>Nectriaceae</taxon>
        <taxon>Dactylonectria</taxon>
    </lineage>
</organism>
<keyword evidence="9" id="KW-1185">Reference proteome</keyword>
<proteinExistence type="predicted"/>
<dbReference type="Proteomes" id="UP000738349">
    <property type="component" value="Unassembled WGS sequence"/>
</dbReference>
<feature type="region of interest" description="Disordered" evidence="5">
    <location>
        <begin position="218"/>
        <end position="266"/>
    </location>
</feature>
<sequence length="266" mass="27763">MYHYAGLVGILLGALVAGVRSEASFVMPPPGGPAYNYQDNPEYKVGKTINVEWTSDLSSMDLVIWQQYPAAIGQGFVRLVDHTTRLSIDWEVSLEGFSTNVSKGEQVILYMGMYETGDTNLSATSHYFNVSVPEDVTTTTAATTSATATGTGTSTSDASATTTGSETTSASSEPTSDDSGLSTGAVAGIGVGSAVVGIAALAGLGFFFWKRHRRGAAGGQYTQSQQSPPPDEIKTHELASSGWNHAPPQRPVTGPVTGPTGLYEAP</sequence>
<keyword evidence="3 6" id="KW-1133">Transmembrane helix</keyword>
<evidence type="ECO:0000256" key="6">
    <source>
        <dbReference type="SAM" id="Phobius"/>
    </source>
</evidence>
<protein>
    <submittedName>
        <fullName evidence="8">Uncharacterized protein</fullName>
    </submittedName>
</protein>
<dbReference type="AlphaFoldDB" id="A0A9P9INV8"/>
<dbReference type="PANTHER" id="PTHR15549">
    <property type="entry name" value="PAIRED IMMUNOGLOBULIN-LIKE TYPE 2 RECEPTOR"/>
    <property type="match status" value="1"/>
</dbReference>